<dbReference type="Proteomes" id="UP000534186">
    <property type="component" value="Unassembled WGS sequence"/>
</dbReference>
<dbReference type="EMBL" id="JACCCV010000002">
    <property type="protein sequence ID" value="NYF52863.1"/>
    <property type="molecule type" value="Genomic_DNA"/>
</dbReference>
<evidence type="ECO:0008006" key="3">
    <source>
        <dbReference type="Google" id="ProtNLM"/>
    </source>
</evidence>
<dbReference type="AlphaFoldDB" id="A0A7Y9NNY7"/>
<gene>
    <name evidence="1" type="ORF">HDF12_003262</name>
</gene>
<organism evidence="1 2">
    <name type="scientific">Tunturiibacter lichenicola</name>
    <dbReference type="NCBI Taxonomy" id="2051959"/>
    <lineage>
        <taxon>Bacteria</taxon>
        <taxon>Pseudomonadati</taxon>
        <taxon>Acidobacteriota</taxon>
        <taxon>Terriglobia</taxon>
        <taxon>Terriglobales</taxon>
        <taxon>Acidobacteriaceae</taxon>
        <taxon>Tunturiibacter</taxon>
    </lineage>
</organism>
<evidence type="ECO:0000313" key="2">
    <source>
        <dbReference type="Proteomes" id="UP000534186"/>
    </source>
</evidence>
<accession>A0A7Y9NNY7</accession>
<name>A0A7Y9NNY7_9BACT</name>
<proteinExistence type="predicted"/>
<protein>
    <recommendedName>
        <fullName evidence="3">Cupin domain-containing protein</fullName>
    </recommendedName>
</protein>
<sequence>MLEGEYLYEVEGKISGYDGRCCQGGVAHTFVNVSDRPSRQLVLLLPAMDAMKFFAGLGEIRKAGRPEQSMLNAYGAEWGVEFLGPPIKATA</sequence>
<reference evidence="1 2" key="1">
    <citation type="submission" date="2020-07" db="EMBL/GenBank/DDBJ databases">
        <title>Genomic Encyclopedia of Type Strains, Phase IV (KMG-V): Genome sequencing to study the core and pangenomes of soil and plant-associated prokaryotes.</title>
        <authorList>
            <person name="Whitman W."/>
        </authorList>
    </citation>
    <scope>NUCLEOTIDE SEQUENCE [LARGE SCALE GENOMIC DNA]</scope>
    <source>
        <strain evidence="1 2">M8UP30</strain>
    </source>
</reference>
<comment type="caution">
    <text evidence="1">The sequence shown here is derived from an EMBL/GenBank/DDBJ whole genome shotgun (WGS) entry which is preliminary data.</text>
</comment>
<evidence type="ECO:0000313" key="1">
    <source>
        <dbReference type="EMBL" id="NYF52863.1"/>
    </source>
</evidence>